<reference evidence="1" key="2">
    <citation type="journal article" date="2021" name="PeerJ">
        <title>Extensive microbial diversity within the chicken gut microbiome revealed by metagenomics and culture.</title>
        <authorList>
            <person name="Gilroy R."/>
            <person name="Ravi A."/>
            <person name="Getino M."/>
            <person name="Pursley I."/>
            <person name="Horton D.L."/>
            <person name="Alikhan N.F."/>
            <person name="Baker D."/>
            <person name="Gharbi K."/>
            <person name="Hall N."/>
            <person name="Watson M."/>
            <person name="Adriaenssens E.M."/>
            <person name="Foster-Nyarko E."/>
            <person name="Jarju S."/>
            <person name="Secka A."/>
            <person name="Antonio M."/>
            <person name="Oren A."/>
            <person name="Chaudhuri R.R."/>
            <person name="La Ragione R."/>
            <person name="Hildebrand F."/>
            <person name="Pallen M.J."/>
        </authorList>
    </citation>
    <scope>NUCLEOTIDE SEQUENCE</scope>
    <source>
        <strain evidence="1">10669</strain>
    </source>
</reference>
<proteinExistence type="predicted"/>
<feature type="non-terminal residue" evidence="1">
    <location>
        <position position="1"/>
    </location>
</feature>
<gene>
    <name evidence="1" type="ORF">IAC75_02175</name>
</gene>
<protein>
    <submittedName>
        <fullName evidence="1">Serine protease</fullName>
    </submittedName>
</protein>
<dbReference type="GO" id="GO:0008233">
    <property type="term" value="F:peptidase activity"/>
    <property type="evidence" value="ECO:0007669"/>
    <property type="project" value="UniProtKB-KW"/>
</dbReference>
<keyword evidence="1" id="KW-0645">Protease</keyword>
<accession>A0A9D1T113</accession>
<evidence type="ECO:0000313" key="1">
    <source>
        <dbReference type="EMBL" id="HIV03939.1"/>
    </source>
</evidence>
<keyword evidence="1" id="KW-0378">Hydrolase</keyword>
<name>A0A9D1T113_9BACT</name>
<comment type="caution">
    <text evidence="1">The sequence shown here is derived from an EMBL/GenBank/DDBJ whole genome shotgun (WGS) entry which is preliminary data.</text>
</comment>
<organism evidence="1 2">
    <name type="scientific">Candidatus Spyradosoma merdigallinarum</name>
    <dbReference type="NCBI Taxonomy" id="2840950"/>
    <lineage>
        <taxon>Bacteria</taxon>
        <taxon>Pseudomonadati</taxon>
        <taxon>Verrucomicrobiota</taxon>
        <taxon>Opitutia</taxon>
        <taxon>Opitutia incertae sedis</taxon>
        <taxon>Candidatus Spyradosoma</taxon>
    </lineage>
</organism>
<reference evidence="1" key="1">
    <citation type="submission" date="2020-10" db="EMBL/GenBank/DDBJ databases">
        <authorList>
            <person name="Gilroy R."/>
        </authorList>
    </citation>
    <scope>NUCLEOTIDE SEQUENCE</scope>
    <source>
        <strain evidence="1">10669</strain>
    </source>
</reference>
<dbReference type="GO" id="GO:0006508">
    <property type="term" value="P:proteolysis"/>
    <property type="evidence" value="ECO:0007669"/>
    <property type="project" value="UniProtKB-KW"/>
</dbReference>
<dbReference type="InterPro" id="IPR012340">
    <property type="entry name" value="NA-bd_OB-fold"/>
</dbReference>
<sequence>GIVEIGGRQFEAAAESGAVQRGDAVRVVGSRDFELVVRKAE</sequence>
<dbReference type="AlphaFoldDB" id="A0A9D1T113"/>
<evidence type="ECO:0000313" key="2">
    <source>
        <dbReference type="Proteomes" id="UP000886812"/>
    </source>
</evidence>
<dbReference type="Proteomes" id="UP000886812">
    <property type="component" value="Unassembled WGS sequence"/>
</dbReference>
<dbReference type="Gene3D" id="2.40.50.140">
    <property type="entry name" value="Nucleic acid-binding proteins"/>
    <property type="match status" value="1"/>
</dbReference>
<dbReference type="EMBL" id="DVOG01000058">
    <property type="protein sequence ID" value="HIV03939.1"/>
    <property type="molecule type" value="Genomic_DNA"/>
</dbReference>